<sequence>MPLNYHRKTFEIIENVLGLQFQPILNGFYATQTFFYLSGLLTTFVTFKYTNGDYRKFRYIPFILIRYLRLTPQLIIFLLLANLTQSFIDNSTLSIYSEQIKNKCSKTWWHNLFYIQNLFNHSNIVSIFIKLLLRNYRIGMMVTKIFLLIFLPILSVIIYIQKFPPGIIASN</sequence>
<evidence type="ECO:0000313" key="3">
    <source>
        <dbReference type="Proteomes" id="UP000194236"/>
    </source>
</evidence>
<feature type="non-terminal residue" evidence="2">
    <location>
        <position position="171"/>
    </location>
</feature>
<dbReference type="EMBL" id="MUJZ01015416">
    <property type="protein sequence ID" value="OTF81073.1"/>
    <property type="molecule type" value="Genomic_DNA"/>
</dbReference>
<keyword evidence="1" id="KW-0472">Membrane</keyword>
<evidence type="ECO:0000256" key="1">
    <source>
        <dbReference type="SAM" id="Phobius"/>
    </source>
</evidence>
<dbReference type="OrthoDB" id="6408118at2759"/>
<feature type="transmembrane region" description="Helical" evidence="1">
    <location>
        <begin position="67"/>
        <end position="88"/>
    </location>
</feature>
<feature type="transmembrane region" description="Helical" evidence="1">
    <location>
        <begin position="27"/>
        <end position="47"/>
    </location>
</feature>
<dbReference type="AlphaFoldDB" id="A0A1Y3BMN5"/>
<keyword evidence="1" id="KW-1133">Transmembrane helix</keyword>
<keyword evidence="1" id="KW-0812">Transmembrane</keyword>
<reference evidence="2 3" key="1">
    <citation type="submission" date="2017-03" db="EMBL/GenBank/DDBJ databases">
        <title>Genome Survey of Euroglyphus maynei.</title>
        <authorList>
            <person name="Arlian L.G."/>
            <person name="Morgan M.S."/>
            <person name="Rider S.D."/>
        </authorList>
    </citation>
    <scope>NUCLEOTIDE SEQUENCE [LARGE SCALE GENOMIC DNA]</scope>
    <source>
        <strain evidence="2">Arlian Lab</strain>
        <tissue evidence="2">Whole body</tissue>
    </source>
</reference>
<keyword evidence="3" id="KW-1185">Reference proteome</keyword>
<evidence type="ECO:0000313" key="2">
    <source>
        <dbReference type="EMBL" id="OTF81073.1"/>
    </source>
</evidence>
<comment type="caution">
    <text evidence="2">The sequence shown here is derived from an EMBL/GenBank/DDBJ whole genome shotgun (WGS) entry which is preliminary data.</text>
</comment>
<protein>
    <recommendedName>
        <fullName evidence="4">Acyltransferase 3 domain-containing protein</fullName>
    </recommendedName>
</protein>
<feature type="transmembrane region" description="Helical" evidence="1">
    <location>
        <begin position="145"/>
        <end position="161"/>
    </location>
</feature>
<dbReference type="InterPro" id="IPR052728">
    <property type="entry name" value="O2_lipid_transport_reg"/>
</dbReference>
<evidence type="ECO:0008006" key="4">
    <source>
        <dbReference type="Google" id="ProtNLM"/>
    </source>
</evidence>
<organism evidence="2 3">
    <name type="scientific">Euroglyphus maynei</name>
    <name type="common">Mayne's house dust mite</name>
    <dbReference type="NCBI Taxonomy" id="6958"/>
    <lineage>
        <taxon>Eukaryota</taxon>
        <taxon>Metazoa</taxon>
        <taxon>Ecdysozoa</taxon>
        <taxon>Arthropoda</taxon>
        <taxon>Chelicerata</taxon>
        <taxon>Arachnida</taxon>
        <taxon>Acari</taxon>
        <taxon>Acariformes</taxon>
        <taxon>Sarcoptiformes</taxon>
        <taxon>Astigmata</taxon>
        <taxon>Psoroptidia</taxon>
        <taxon>Analgoidea</taxon>
        <taxon>Pyroglyphidae</taxon>
        <taxon>Pyroglyphinae</taxon>
        <taxon>Euroglyphus</taxon>
    </lineage>
</organism>
<proteinExistence type="predicted"/>
<dbReference type="Proteomes" id="UP000194236">
    <property type="component" value="Unassembled WGS sequence"/>
</dbReference>
<gene>
    <name evidence="2" type="ORF">BLA29_009582</name>
</gene>
<accession>A0A1Y3BMN5</accession>
<dbReference type="PANTHER" id="PTHR11161:SF0">
    <property type="entry name" value="O-ACYLTRANSFERASE LIKE PROTEIN"/>
    <property type="match status" value="1"/>
</dbReference>
<name>A0A1Y3BMN5_EURMA</name>
<dbReference type="PANTHER" id="PTHR11161">
    <property type="entry name" value="O-ACYLTRANSFERASE"/>
    <property type="match status" value="1"/>
</dbReference>